<feature type="region of interest" description="Disordered" evidence="8">
    <location>
        <begin position="374"/>
        <end position="441"/>
    </location>
</feature>
<evidence type="ECO:0000256" key="4">
    <source>
        <dbReference type="ARBA" id="ARBA00023015"/>
    </source>
</evidence>
<dbReference type="GO" id="GO:0016592">
    <property type="term" value="C:mediator complex"/>
    <property type="evidence" value="ECO:0007669"/>
    <property type="project" value="TreeGrafter"/>
</dbReference>
<reference evidence="9" key="1">
    <citation type="submission" date="2017-11" db="EMBL/GenBank/DDBJ databases">
        <title>The sensing device of the deep-sea amphipod.</title>
        <authorList>
            <person name="Kobayashi H."/>
            <person name="Nagahama T."/>
            <person name="Arai W."/>
            <person name="Sasagawa Y."/>
            <person name="Umeda M."/>
            <person name="Hayashi T."/>
            <person name="Nikaido I."/>
            <person name="Watanabe H."/>
            <person name="Oguri K."/>
            <person name="Kitazato H."/>
            <person name="Fujioka K."/>
            <person name="Kido Y."/>
            <person name="Takami H."/>
        </authorList>
    </citation>
    <scope>NUCLEOTIDE SEQUENCE</scope>
    <source>
        <tissue evidence="9">Whole body</tissue>
    </source>
</reference>
<evidence type="ECO:0000256" key="8">
    <source>
        <dbReference type="SAM" id="MobiDB-lite"/>
    </source>
</evidence>
<feature type="compositionally biased region" description="Low complexity" evidence="8">
    <location>
        <begin position="1473"/>
        <end position="1503"/>
    </location>
</feature>
<evidence type="ECO:0000256" key="5">
    <source>
        <dbReference type="ARBA" id="ARBA00023163"/>
    </source>
</evidence>
<feature type="compositionally biased region" description="Polar residues" evidence="8">
    <location>
        <begin position="64"/>
        <end position="85"/>
    </location>
</feature>
<feature type="region of interest" description="Disordered" evidence="8">
    <location>
        <begin position="1462"/>
        <end position="1503"/>
    </location>
</feature>
<sequence>MEDQVKLIEGRILEVFGDVGCGDPLQDNMFNHLKLDDPEKAESKLSTVFTELQTQLNVALAASTDPQTSSDAASKQPSVQETSKAAQEAGVRQLVQVLSVRHNHSQARTIANIIRSLAQANTIPPRLVCICLLNHEQLKPENRVFWSTAFSLIRHIIAGVDYKGVREIMKMCLERCRLLPGELRHSQVPSMAVLKELLCLICDPTAALLPAYFIVNELLKLCPDYHRWPHWEVSRLLTDFVENFQRAAQLLSIVNRTKLRPVVEHSGHCGWSISSWKLDCSTLKFGLKGTLPYCSELLSPQPQLLNHVLRQPYSKEMVCSMIDMSKKKQRCVALEEQLINLMISSLRICHATDLYNQSNRTITADAATTPTSAAATATGAATPSAADDAAGGNTPSGNNGSSNGNTVPGGTDNNSSAASTTPASNNNTSSTSSNAPPCSPDHSPCPCHHISSLLIHFVLHQLINFPCLVQALHAKLRRLQMRDGRDHLMWVLLQYLSGTIQKNPFPEFLPVLRLIEYLYPETSPLPVPDYTDPSCVLKASAMCMLIHILRKAQTEYIKTPRALPPAFTNHNELIQSLVHNPQLAHVASNFATSPTPDYRIALLLNAFSTHTDVFHRPIAALTEGIQSSQKSTVPMPGVNCVAHGATVPLSMTLLDSLTIHVKMSLIHNIGQHITKQAHNKSNVALSPALVETYARLLVYMETETIGIKQFITNLLPVVFKSQVWGILHALLEMFSHRIHHSPPHYRVQLLSTIHHMSVPLNAMPHMTQLHLCLESVALRLISGLGNSEVMTSLTRVSPDSKSVISGESEELNKVLVLTLARAIHVTGYDSSSDSSRWCCDFLKAVMNHTPHTWPTHTMQCFPRAIEEFYKQVPGPRDTHSLKKEVEEEYRKWKSMSNENDIIAHFSLQHQTSTLFLCLLFKMVLETDRVPVEAYKVLERLGPRQLMSHVRTLCDFLVLEFSNSSLGQYLSKCVDTMNAIIWQYHIVPVDRLMLCLALRTQEGSSEAQVCMFIIQLLLLRPLEFRNRVKEFVTDNMPDHWNHNNWYEQHMAFHRKFAEKFSPESLVGGGGGGQGSHHQTLPIYFTNVCLRFLPVLDIIIHRFLEVHQVHKRLEMVLEQLGALYKFHDHPITYLYNTLHYYEGQLRESPKLKRQLVAAVVGNSIRPPGWALTEEYLAVPHEEITWKPKLSYYTALIKRLVLAFRGVNVFPRDMEWRFSEFGNSGCHALHVTCVELMALPVEPDAVANNLLDVVLKGHCDIVSAELGEWVNAVALVLTWLPENYWIVIHHKIEHLLKSPQLSAAEPASLDMFSMMRLDLLQPCMRHNSTALIIAVVHAFWHHSSHAQLGRIPVLMKEQLRPLLQTEAQLVCVFQLVGPFLNRFSVDIARKVFDVTLELYHALAKVDSCVKEFIHQDAICDVLYHIKYMFTGDSIKPDLEGIIRGLRPVLQRRLRFITHLNLSTIQSGSTNSSNNVATSCNASSSGTTTTSTSSSSTGGSSTSGGSNVNNGANAASASASNSLGNCNNTAGPTI</sequence>
<evidence type="ECO:0000313" key="9">
    <source>
        <dbReference type="EMBL" id="LAC20555.1"/>
    </source>
</evidence>
<evidence type="ECO:0000256" key="3">
    <source>
        <dbReference type="ARBA" id="ARBA00019696"/>
    </source>
</evidence>
<dbReference type="PANTHER" id="PTHR12691:SF10">
    <property type="entry name" value="MEDIATOR OF RNA POLYMERASE II TRANSCRIPTION SUBUNIT 23"/>
    <property type="match status" value="1"/>
</dbReference>
<dbReference type="InterPro" id="IPR021629">
    <property type="entry name" value="Mediator_Med23"/>
</dbReference>
<comment type="subcellular location">
    <subcellularLocation>
        <location evidence="1">Nucleus</location>
    </subcellularLocation>
</comment>
<protein>
    <recommendedName>
        <fullName evidence="3">Mediator of RNA polymerase II transcription subunit 23</fullName>
    </recommendedName>
    <alternativeName>
        <fullName evidence="7">Mediator complex subunit 23</fullName>
    </alternativeName>
</protein>
<evidence type="ECO:0000256" key="1">
    <source>
        <dbReference type="ARBA" id="ARBA00004123"/>
    </source>
</evidence>
<keyword evidence="5" id="KW-0804">Transcription</keyword>
<keyword evidence="6" id="KW-0539">Nucleus</keyword>
<dbReference type="GO" id="GO:0006357">
    <property type="term" value="P:regulation of transcription by RNA polymerase II"/>
    <property type="evidence" value="ECO:0007669"/>
    <property type="project" value="TreeGrafter"/>
</dbReference>
<dbReference type="GO" id="GO:0005667">
    <property type="term" value="C:transcription regulator complex"/>
    <property type="evidence" value="ECO:0007669"/>
    <property type="project" value="TreeGrafter"/>
</dbReference>
<dbReference type="GO" id="GO:0010628">
    <property type="term" value="P:positive regulation of gene expression"/>
    <property type="evidence" value="ECO:0007669"/>
    <property type="project" value="TreeGrafter"/>
</dbReference>
<keyword evidence="4" id="KW-0805">Transcription regulation</keyword>
<evidence type="ECO:0000256" key="6">
    <source>
        <dbReference type="ARBA" id="ARBA00023242"/>
    </source>
</evidence>
<comment type="similarity">
    <text evidence="2">Belongs to the Mediator complex subunit 23 family.</text>
</comment>
<evidence type="ECO:0000256" key="2">
    <source>
        <dbReference type="ARBA" id="ARBA00010222"/>
    </source>
</evidence>
<feature type="region of interest" description="Disordered" evidence="8">
    <location>
        <begin position="63"/>
        <end position="85"/>
    </location>
</feature>
<dbReference type="PANTHER" id="PTHR12691">
    <property type="entry name" value="MEDIATOR OF RNA POLYMERASE II TRANSCRIPTION SUBUNIT 23"/>
    <property type="match status" value="1"/>
</dbReference>
<dbReference type="EMBL" id="IACT01001195">
    <property type="protein sequence ID" value="LAC20555.1"/>
    <property type="molecule type" value="mRNA"/>
</dbReference>
<feature type="compositionally biased region" description="Polar residues" evidence="8">
    <location>
        <begin position="1462"/>
        <end position="1472"/>
    </location>
</feature>
<dbReference type="Pfam" id="PF11573">
    <property type="entry name" value="Med23"/>
    <property type="match status" value="2"/>
</dbReference>
<evidence type="ECO:0000256" key="7">
    <source>
        <dbReference type="ARBA" id="ARBA00031961"/>
    </source>
</evidence>
<name>A0A6A7FR95_9CRUS</name>
<organism evidence="9">
    <name type="scientific">Hirondellea gigas</name>
    <dbReference type="NCBI Taxonomy" id="1518452"/>
    <lineage>
        <taxon>Eukaryota</taxon>
        <taxon>Metazoa</taxon>
        <taxon>Ecdysozoa</taxon>
        <taxon>Arthropoda</taxon>
        <taxon>Crustacea</taxon>
        <taxon>Multicrustacea</taxon>
        <taxon>Malacostraca</taxon>
        <taxon>Eumalacostraca</taxon>
        <taxon>Peracarida</taxon>
        <taxon>Amphipoda</taxon>
        <taxon>Amphilochidea</taxon>
        <taxon>Lysianassida</taxon>
        <taxon>Lysianassidira</taxon>
        <taxon>Lysianassoidea</taxon>
        <taxon>Lysianassidae</taxon>
        <taxon>Hirondellea</taxon>
    </lineage>
</organism>
<accession>A0A6A7FR95</accession>
<proteinExistence type="evidence at transcript level"/>